<name>A0ABW8ETJ7_9BURK</name>
<feature type="region of interest" description="Disordered" evidence="1">
    <location>
        <begin position="1"/>
        <end position="32"/>
    </location>
</feature>
<evidence type="ECO:0000256" key="1">
    <source>
        <dbReference type="SAM" id="MobiDB-lite"/>
    </source>
</evidence>
<sequence length="70" mass="7517">MSTFQSQMAGGYQSQGNPSMRQGAADPMVGNAQAGAEQAMEFQLWVSQQATSLAKMKVFATMAKNVNDQQ</sequence>
<evidence type="ECO:0000313" key="3">
    <source>
        <dbReference type="Proteomes" id="UP001617427"/>
    </source>
</evidence>
<keyword evidence="3" id="KW-1185">Reference proteome</keyword>
<dbReference type="EMBL" id="JBIUZV010000001">
    <property type="protein sequence ID" value="MFJ3044629.1"/>
    <property type="molecule type" value="Genomic_DNA"/>
</dbReference>
<organism evidence="2 3">
    <name type="scientific">Herbaspirillum chlorophenolicum</name>
    <dbReference type="NCBI Taxonomy" id="211589"/>
    <lineage>
        <taxon>Bacteria</taxon>
        <taxon>Pseudomonadati</taxon>
        <taxon>Pseudomonadota</taxon>
        <taxon>Betaproteobacteria</taxon>
        <taxon>Burkholderiales</taxon>
        <taxon>Oxalobacteraceae</taxon>
        <taxon>Herbaspirillum</taxon>
    </lineage>
</organism>
<evidence type="ECO:0000313" key="2">
    <source>
        <dbReference type="EMBL" id="MFJ3044629.1"/>
    </source>
</evidence>
<protein>
    <submittedName>
        <fullName evidence="2">Uncharacterized protein</fullName>
    </submittedName>
</protein>
<proteinExistence type="predicted"/>
<accession>A0ABW8ETJ7</accession>
<comment type="caution">
    <text evidence="2">The sequence shown here is derived from an EMBL/GenBank/DDBJ whole genome shotgun (WGS) entry which is preliminary data.</text>
</comment>
<gene>
    <name evidence="2" type="ORF">ACIPEN_02255</name>
</gene>
<feature type="compositionally biased region" description="Polar residues" evidence="1">
    <location>
        <begin position="1"/>
        <end position="20"/>
    </location>
</feature>
<dbReference type="Proteomes" id="UP001617427">
    <property type="component" value="Unassembled WGS sequence"/>
</dbReference>
<dbReference type="RefSeq" id="WP_050468493.1">
    <property type="nucleotide sequence ID" value="NZ_JBIUZV010000001.1"/>
</dbReference>
<reference evidence="2 3" key="1">
    <citation type="submission" date="2024-10" db="EMBL/GenBank/DDBJ databases">
        <title>The Natural Products Discovery Center: Release of the First 8490 Sequenced Strains for Exploring Actinobacteria Biosynthetic Diversity.</title>
        <authorList>
            <person name="Kalkreuter E."/>
            <person name="Kautsar S.A."/>
            <person name="Yang D."/>
            <person name="Bader C.D."/>
            <person name="Teijaro C.N."/>
            <person name="Fluegel L."/>
            <person name="Davis C.M."/>
            <person name="Simpson J.R."/>
            <person name="Lauterbach L."/>
            <person name="Steele A.D."/>
            <person name="Gui C."/>
            <person name="Meng S."/>
            <person name="Li G."/>
            <person name="Viehrig K."/>
            <person name="Ye F."/>
            <person name="Su P."/>
            <person name="Kiefer A.F."/>
            <person name="Nichols A."/>
            <person name="Cepeda A.J."/>
            <person name="Yan W."/>
            <person name="Fan B."/>
            <person name="Jiang Y."/>
            <person name="Adhikari A."/>
            <person name="Zheng C.-J."/>
            <person name="Schuster L."/>
            <person name="Cowan T.M."/>
            <person name="Smanski M.J."/>
            <person name="Chevrette M.G."/>
            <person name="De Carvalho L.P.S."/>
            <person name="Shen B."/>
        </authorList>
    </citation>
    <scope>NUCLEOTIDE SEQUENCE [LARGE SCALE GENOMIC DNA]</scope>
    <source>
        <strain evidence="2 3">NPDC087045</strain>
    </source>
</reference>